<reference evidence="1 2" key="1">
    <citation type="submission" date="2017-04" db="EMBL/GenBank/DDBJ databases">
        <authorList>
            <person name="Afonso C.L."/>
            <person name="Miller P.J."/>
            <person name="Scott M.A."/>
            <person name="Spackman E."/>
            <person name="Goraichik I."/>
            <person name="Dimitrov K.M."/>
            <person name="Suarez D.L."/>
            <person name="Swayne D.E."/>
        </authorList>
    </citation>
    <scope>NUCLEOTIDE SEQUENCE [LARGE SCALE GENOMIC DNA]</scope>
    <source>
        <strain evidence="1 2">USBA 355</strain>
    </source>
</reference>
<dbReference type="SUPFAM" id="SSF53474">
    <property type="entry name" value="alpha/beta-Hydrolases"/>
    <property type="match status" value="1"/>
</dbReference>
<protein>
    <recommendedName>
        <fullName evidence="3">Alpha/beta hydrolase family protein</fullName>
    </recommendedName>
</protein>
<accession>A0A1Y6C1V8</accession>
<name>A0A1Y6C1V8_9PROT</name>
<dbReference type="AlphaFoldDB" id="A0A1Y6C1V8"/>
<proteinExistence type="predicted"/>
<evidence type="ECO:0008006" key="3">
    <source>
        <dbReference type="Google" id="ProtNLM"/>
    </source>
</evidence>
<dbReference type="EMBL" id="FWZX01000014">
    <property type="protein sequence ID" value="SMF41082.1"/>
    <property type="molecule type" value="Genomic_DNA"/>
</dbReference>
<gene>
    <name evidence="1" type="ORF">SAMN05428998_11473</name>
</gene>
<dbReference type="RefSeq" id="WP_085123898.1">
    <property type="nucleotide sequence ID" value="NZ_FWZX01000014.1"/>
</dbReference>
<sequence length="449" mass="47913">MADRDPYRLLGGRVGELLLRPWFDRVALRWVAGLYFPLSRAWAAAADVDGRPERFWDGIGGPRSGGQRLLARRALGATAARRRRYEAAEAAFQAVAFGGADGDLAGATEARTRAAHRFMAARGLFLPLHLARRIPPVLAEVATPGEALAAQAARLSGAAPLWPPPEPRPLERSRAFESGGVRTFWLRFRSPVLGDLCQVRVEEPCGRPATGTVVSLHGLGMENEFWRGLADPLAPEVPRGLRVVRPEGPWHGRRRPAGRYGGEPMLGRGPLGVVELFQAWVAEVALLIGHLRAEYAEPLALAGVSMGALTAQLLLCAAAGWPAPLTPDAALLVATSGAPGELAERASLGRALGMPAAVRAAGWDEASLSRIEPLLTPLGEPALPPERIVMLLGAVDELVPFAGGLALARRWRLSEQNLFVRRQGHFAVSLGLLADKAPIGRLLAAMGQG</sequence>
<evidence type="ECO:0000313" key="2">
    <source>
        <dbReference type="Proteomes" id="UP000192917"/>
    </source>
</evidence>
<dbReference type="Gene3D" id="3.40.50.1820">
    <property type="entry name" value="alpha/beta hydrolase"/>
    <property type="match status" value="1"/>
</dbReference>
<dbReference type="Proteomes" id="UP000192917">
    <property type="component" value="Unassembled WGS sequence"/>
</dbReference>
<dbReference type="InterPro" id="IPR029058">
    <property type="entry name" value="AB_hydrolase_fold"/>
</dbReference>
<keyword evidence="2" id="KW-1185">Reference proteome</keyword>
<organism evidence="1 2">
    <name type="scientific">Tistlia consotensis USBA 355</name>
    <dbReference type="NCBI Taxonomy" id="560819"/>
    <lineage>
        <taxon>Bacteria</taxon>
        <taxon>Pseudomonadati</taxon>
        <taxon>Pseudomonadota</taxon>
        <taxon>Alphaproteobacteria</taxon>
        <taxon>Rhodospirillales</taxon>
        <taxon>Rhodovibrionaceae</taxon>
        <taxon>Tistlia</taxon>
    </lineage>
</organism>
<dbReference type="STRING" id="560819.SAMN05428998_11473"/>
<evidence type="ECO:0000313" key="1">
    <source>
        <dbReference type="EMBL" id="SMF41082.1"/>
    </source>
</evidence>